<feature type="compositionally biased region" description="Basic and acidic residues" evidence="1">
    <location>
        <begin position="1100"/>
        <end position="1119"/>
    </location>
</feature>
<feature type="compositionally biased region" description="Basic and acidic residues" evidence="1">
    <location>
        <begin position="685"/>
        <end position="699"/>
    </location>
</feature>
<feature type="compositionally biased region" description="Acidic residues" evidence="1">
    <location>
        <begin position="953"/>
        <end position="969"/>
    </location>
</feature>
<dbReference type="VEuPathDB" id="ToxoDB:CSUI_003003"/>
<feature type="compositionally biased region" description="Low complexity" evidence="1">
    <location>
        <begin position="383"/>
        <end position="398"/>
    </location>
</feature>
<dbReference type="EMBL" id="MIGC01001267">
    <property type="protein sequence ID" value="PHJ23150.1"/>
    <property type="molecule type" value="Genomic_DNA"/>
</dbReference>
<feature type="compositionally biased region" description="Basic and acidic residues" evidence="1">
    <location>
        <begin position="357"/>
        <end position="382"/>
    </location>
</feature>
<feature type="compositionally biased region" description="Polar residues" evidence="1">
    <location>
        <begin position="9"/>
        <end position="35"/>
    </location>
</feature>
<feature type="compositionally biased region" description="Basic and acidic residues" evidence="1">
    <location>
        <begin position="71"/>
        <end position="85"/>
    </location>
</feature>
<protein>
    <submittedName>
        <fullName evidence="2">Uncharacterized protein</fullName>
    </submittedName>
</protein>
<evidence type="ECO:0000313" key="2">
    <source>
        <dbReference type="EMBL" id="PHJ23150.1"/>
    </source>
</evidence>
<evidence type="ECO:0000313" key="3">
    <source>
        <dbReference type="Proteomes" id="UP000221165"/>
    </source>
</evidence>
<feature type="compositionally biased region" description="Basic and acidic residues" evidence="1">
    <location>
        <begin position="970"/>
        <end position="989"/>
    </location>
</feature>
<dbReference type="AlphaFoldDB" id="A0A2C6KRX9"/>
<feature type="compositionally biased region" description="Basic and acidic residues" evidence="1">
    <location>
        <begin position="602"/>
        <end position="613"/>
    </location>
</feature>
<feature type="region of interest" description="Disordered" evidence="1">
    <location>
        <begin position="447"/>
        <end position="468"/>
    </location>
</feature>
<feature type="compositionally biased region" description="Basic and acidic residues" evidence="1">
    <location>
        <begin position="304"/>
        <end position="326"/>
    </location>
</feature>
<sequence>MKRKETRAENNQLFLRTSGPFNSSCLISASSFSGDQRTKAEEEKEKEGQRQEETPLSSSALPCSAFSPFCRGERQERQEKQEQKGLPKGVVEIARELLPHSSYRDLEQQQEEEKEKDKKKKTCMEEEEENEVGESRASSLSCLSLSTTHEKEEKCLGMYCHTVERSKEDDSLSFFVSPPPGMLSSPLQETKDFSSSSSFSPLLSPDLKGSLICDGSRRKQTRKLFSFFSSSLSSSGVCTVNGVLEEDAGRARGGSGEQEAQRGEQGGRHERQRGEEEEARMNACSLFQDSSFPSMLFLRSSKRKNGEREDSIKEMERAGEEGRDNSSDLFPPLFPFPFSSFKLRNSSEEDAENVKGGQEEGRGELAAGDTEKDKEEDTDHLHLSSSSLSSSSSCSPPLNIRTPILSQPQRDALPVPPSSLSLYSFLHTQQKSEMTSIEGDSRYVNPPQMANTSCSSSPLPSSSSTVQVTPSLGEKNGVYHSYSSFYDSGQEEEEHSHVSLAGRPQLLSSSASLFSLLPPSSPCVGSRGRGGGGKERRDRYQESLDTQGSHARTLYRDDDRMQLRRRIATYHEENTTIDGRFSSKDDVYRGRTEAEVDAEGIEEGKEDSRKKPESCFSRAGVLNSRCEKEDEEEEKKKRKKKDDMPVEEEEGKQKSHEENANLLFVRHKTAKVSFSPDLVFESESVLERGDHQQDRKTDKEEEEEEEEFDVLKMKKILIKRKKKKTFSTGESLPTTAYEEMATTSCCFCECHESADTEEDEKREEVAAREEEGEGGVVSHRCLSEKERRASVSKEGDRSTTTTTTTTTIEGGREQGASQVGVRGVILAERSVDTASRLSIDEEEEAEEGIRGEEQGKKKNTTTSTVKEGEREKHVIKIINRKKRSYGATDSSGHSDRRSSSSCYGIPQREAKEGRRKIEKILRRGERGAMKMMTGGGGCGDVANKEGSSAPAKEEEEEEEREKEEEEQQDQESKTGRRGERREKETEGMLRKKRGGGEDEEIEEIVTRAPKKEQEGEKLQILDKKLVIKNRVERRGDGGEDGEEKKMAQGGKKEKEEKNASKKEEDPPHLHLSKERTFSMLARRQNKRGLIGGGGRIGETISEKEETEEDRKGERKEARKVGCHGRHVRNVCGDPVSSSFSSSSSSAPCPWNEEETIGAVKRALGGYIHQVRRSKTRREKIQTVRHHRRHVYSVERTALRAYKLHTSMETPILYLHENIYLSSTSLSTHVRLCM</sequence>
<feature type="region of interest" description="Disordered" evidence="1">
    <location>
        <begin position="753"/>
        <end position="1075"/>
    </location>
</feature>
<evidence type="ECO:0000256" key="1">
    <source>
        <dbReference type="SAM" id="MobiDB-lite"/>
    </source>
</evidence>
<accession>A0A2C6KRX9</accession>
<feature type="compositionally biased region" description="Basic residues" evidence="1">
    <location>
        <begin position="875"/>
        <end position="884"/>
    </location>
</feature>
<feature type="compositionally biased region" description="Basic and acidic residues" evidence="1">
    <location>
        <begin position="532"/>
        <end position="542"/>
    </location>
</feature>
<feature type="region of interest" description="Disordered" evidence="1">
    <location>
        <begin position="518"/>
        <end position="557"/>
    </location>
</feature>
<feature type="compositionally biased region" description="Basic and acidic residues" evidence="1">
    <location>
        <begin position="36"/>
        <end position="53"/>
    </location>
</feature>
<keyword evidence="3" id="KW-1185">Reference proteome</keyword>
<feature type="compositionally biased region" description="Basic and acidic residues" evidence="1">
    <location>
        <begin position="259"/>
        <end position="274"/>
    </location>
</feature>
<feature type="region of interest" description="Disordered" evidence="1">
    <location>
        <begin position="588"/>
        <end position="660"/>
    </location>
</feature>
<feature type="compositionally biased region" description="Low complexity" evidence="1">
    <location>
        <begin position="452"/>
        <end position="468"/>
    </location>
</feature>
<feature type="region of interest" description="Disordered" evidence="1">
    <location>
        <begin position="247"/>
        <end position="332"/>
    </location>
</feature>
<feature type="compositionally biased region" description="Basic and acidic residues" evidence="1">
    <location>
        <begin position="847"/>
        <end position="856"/>
    </location>
</feature>
<dbReference type="RefSeq" id="XP_067924827.1">
    <property type="nucleotide sequence ID" value="XM_068063201.1"/>
</dbReference>
<feature type="compositionally biased region" description="Basic and acidic residues" evidence="1">
    <location>
        <begin position="1009"/>
        <end position="1075"/>
    </location>
</feature>
<name>A0A2C6KRX9_9APIC</name>
<comment type="caution">
    <text evidence="2">The sequence shown here is derived from an EMBL/GenBank/DDBJ whole genome shotgun (WGS) entry which is preliminary data.</text>
</comment>
<dbReference type="Proteomes" id="UP000221165">
    <property type="component" value="Unassembled WGS sequence"/>
</dbReference>
<feature type="compositionally biased region" description="Basic and acidic residues" evidence="1">
    <location>
        <begin position="781"/>
        <end position="797"/>
    </location>
</feature>
<feature type="region of interest" description="Disordered" evidence="1">
    <location>
        <begin position="680"/>
        <end position="708"/>
    </location>
</feature>
<feature type="region of interest" description="Disordered" evidence="1">
    <location>
        <begin position="1088"/>
        <end position="1121"/>
    </location>
</feature>
<organism evidence="2 3">
    <name type="scientific">Cystoisospora suis</name>
    <dbReference type="NCBI Taxonomy" id="483139"/>
    <lineage>
        <taxon>Eukaryota</taxon>
        <taxon>Sar</taxon>
        <taxon>Alveolata</taxon>
        <taxon>Apicomplexa</taxon>
        <taxon>Conoidasida</taxon>
        <taxon>Coccidia</taxon>
        <taxon>Eucoccidiorida</taxon>
        <taxon>Eimeriorina</taxon>
        <taxon>Sarcocystidae</taxon>
        <taxon>Cystoisospora</taxon>
    </lineage>
</organism>
<feature type="region of interest" description="Disordered" evidence="1">
    <location>
        <begin position="1"/>
        <end position="139"/>
    </location>
</feature>
<gene>
    <name evidence="2" type="ORF">CSUI_003003</name>
</gene>
<feature type="compositionally biased region" description="Basic and acidic residues" evidence="1">
    <location>
        <begin position="93"/>
        <end position="116"/>
    </location>
</feature>
<proteinExistence type="predicted"/>
<feature type="compositionally biased region" description="Basic and acidic residues" evidence="1">
    <location>
        <begin position="918"/>
        <end position="928"/>
    </location>
</feature>
<dbReference type="GeneID" id="94426412"/>
<feature type="region of interest" description="Disordered" evidence="1">
    <location>
        <begin position="344"/>
        <end position="419"/>
    </location>
</feature>
<reference evidence="2 3" key="1">
    <citation type="journal article" date="2017" name="Int. J. Parasitol.">
        <title>The genome of the protozoan parasite Cystoisospora suis and a reverse vaccinology approach to identify vaccine candidates.</title>
        <authorList>
            <person name="Palmieri N."/>
            <person name="Shrestha A."/>
            <person name="Ruttkowski B."/>
            <person name="Beck T."/>
            <person name="Vogl C."/>
            <person name="Tomley F."/>
            <person name="Blake D.P."/>
            <person name="Joachim A."/>
        </authorList>
    </citation>
    <scope>NUCLEOTIDE SEQUENCE [LARGE SCALE GENOMIC DNA]</scope>
    <source>
        <strain evidence="2 3">Wien I</strain>
    </source>
</reference>